<reference evidence="2" key="1">
    <citation type="journal article" date="2023" name="Mol. Phylogenet. Evol.">
        <title>Genome-scale phylogeny and comparative genomics of the fungal order Sordariales.</title>
        <authorList>
            <person name="Hensen N."/>
            <person name="Bonometti L."/>
            <person name="Westerberg I."/>
            <person name="Brannstrom I.O."/>
            <person name="Guillou S."/>
            <person name="Cros-Aarteil S."/>
            <person name="Calhoun S."/>
            <person name="Haridas S."/>
            <person name="Kuo A."/>
            <person name="Mondo S."/>
            <person name="Pangilinan J."/>
            <person name="Riley R."/>
            <person name="LaButti K."/>
            <person name="Andreopoulos B."/>
            <person name="Lipzen A."/>
            <person name="Chen C."/>
            <person name="Yan M."/>
            <person name="Daum C."/>
            <person name="Ng V."/>
            <person name="Clum A."/>
            <person name="Steindorff A."/>
            <person name="Ohm R.A."/>
            <person name="Martin F."/>
            <person name="Silar P."/>
            <person name="Natvig D.O."/>
            <person name="Lalanne C."/>
            <person name="Gautier V."/>
            <person name="Ament-Velasquez S.L."/>
            <person name="Kruys A."/>
            <person name="Hutchinson M.I."/>
            <person name="Powell A.J."/>
            <person name="Barry K."/>
            <person name="Miller A.N."/>
            <person name="Grigoriev I.V."/>
            <person name="Debuchy R."/>
            <person name="Gladieux P."/>
            <person name="Hiltunen Thoren M."/>
            <person name="Johannesson H."/>
        </authorList>
    </citation>
    <scope>NUCLEOTIDE SEQUENCE</scope>
    <source>
        <strain evidence="2">PSN243</strain>
    </source>
</reference>
<proteinExistence type="predicted"/>
<dbReference type="AlphaFoldDB" id="A0AAV9H897"/>
<comment type="caution">
    <text evidence="2">The sequence shown here is derived from an EMBL/GenBank/DDBJ whole genome shotgun (WGS) entry which is preliminary data.</text>
</comment>
<sequence>MKLTTLAWLSATLLPTTFADQMRIESLNRASFATWTFNSGAKETVIPLHDGCRKNPGPRGMTDLCLYSDRGGWGYFFFEGERDWRCLRLTSNSVNLSGLGVEIWSEVSCESWE</sequence>
<keyword evidence="1" id="KW-0732">Signal</keyword>
<evidence type="ECO:0000256" key="1">
    <source>
        <dbReference type="SAM" id="SignalP"/>
    </source>
</evidence>
<evidence type="ECO:0000313" key="2">
    <source>
        <dbReference type="EMBL" id="KAK4455301.1"/>
    </source>
</evidence>
<reference evidence="2" key="2">
    <citation type="submission" date="2023-05" db="EMBL/GenBank/DDBJ databases">
        <authorList>
            <consortium name="Lawrence Berkeley National Laboratory"/>
            <person name="Steindorff A."/>
            <person name="Hensen N."/>
            <person name="Bonometti L."/>
            <person name="Westerberg I."/>
            <person name="Brannstrom I.O."/>
            <person name="Guillou S."/>
            <person name="Cros-Aarteil S."/>
            <person name="Calhoun S."/>
            <person name="Haridas S."/>
            <person name="Kuo A."/>
            <person name="Mondo S."/>
            <person name="Pangilinan J."/>
            <person name="Riley R."/>
            <person name="Labutti K."/>
            <person name="Andreopoulos B."/>
            <person name="Lipzen A."/>
            <person name="Chen C."/>
            <person name="Yanf M."/>
            <person name="Daum C."/>
            <person name="Ng V."/>
            <person name="Clum A."/>
            <person name="Ohm R."/>
            <person name="Martin F."/>
            <person name="Silar P."/>
            <person name="Natvig D."/>
            <person name="Lalanne C."/>
            <person name="Gautier V."/>
            <person name="Ament-Velasquez S.L."/>
            <person name="Kruys A."/>
            <person name="Hutchinson M.I."/>
            <person name="Powell A.J."/>
            <person name="Barry K."/>
            <person name="Miller A.N."/>
            <person name="Grigoriev I.V."/>
            <person name="Debuchy R."/>
            <person name="Gladieux P."/>
            <person name="Thoren M.H."/>
            <person name="Johannesson H."/>
        </authorList>
    </citation>
    <scope>NUCLEOTIDE SEQUENCE</scope>
    <source>
        <strain evidence="2">PSN243</strain>
    </source>
</reference>
<organism evidence="2 3">
    <name type="scientific">Podospora aff. communis PSN243</name>
    <dbReference type="NCBI Taxonomy" id="3040156"/>
    <lineage>
        <taxon>Eukaryota</taxon>
        <taxon>Fungi</taxon>
        <taxon>Dikarya</taxon>
        <taxon>Ascomycota</taxon>
        <taxon>Pezizomycotina</taxon>
        <taxon>Sordariomycetes</taxon>
        <taxon>Sordariomycetidae</taxon>
        <taxon>Sordariales</taxon>
        <taxon>Podosporaceae</taxon>
        <taxon>Podospora</taxon>
    </lineage>
</organism>
<dbReference type="EMBL" id="MU865914">
    <property type="protein sequence ID" value="KAK4455301.1"/>
    <property type="molecule type" value="Genomic_DNA"/>
</dbReference>
<accession>A0AAV9H897</accession>
<protein>
    <submittedName>
        <fullName evidence="2">Uncharacterized protein</fullName>
    </submittedName>
</protein>
<feature type="signal peptide" evidence="1">
    <location>
        <begin position="1"/>
        <end position="19"/>
    </location>
</feature>
<keyword evidence="3" id="KW-1185">Reference proteome</keyword>
<gene>
    <name evidence="2" type="ORF">QBC34DRAFT_374138</name>
</gene>
<feature type="chain" id="PRO_5043653597" evidence="1">
    <location>
        <begin position="20"/>
        <end position="113"/>
    </location>
</feature>
<evidence type="ECO:0000313" key="3">
    <source>
        <dbReference type="Proteomes" id="UP001321760"/>
    </source>
</evidence>
<name>A0AAV9H897_9PEZI</name>
<dbReference type="Proteomes" id="UP001321760">
    <property type="component" value="Unassembled WGS sequence"/>
</dbReference>